<organism evidence="2 3">
    <name type="scientific">Alicyclobacillus sacchari</name>
    <dbReference type="NCBI Taxonomy" id="392010"/>
    <lineage>
        <taxon>Bacteria</taxon>
        <taxon>Bacillati</taxon>
        <taxon>Bacillota</taxon>
        <taxon>Bacilli</taxon>
        <taxon>Bacillales</taxon>
        <taxon>Alicyclobacillaceae</taxon>
        <taxon>Alicyclobacillus</taxon>
    </lineage>
</organism>
<feature type="transmembrane region" description="Helical" evidence="1">
    <location>
        <begin position="49"/>
        <end position="72"/>
    </location>
</feature>
<dbReference type="RefSeq" id="WP_134159831.1">
    <property type="nucleotide sequence ID" value="NZ_SORF01000008.1"/>
</dbReference>
<keyword evidence="1" id="KW-0812">Transmembrane</keyword>
<reference evidence="2 3" key="1">
    <citation type="submission" date="2019-03" db="EMBL/GenBank/DDBJ databases">
        <title>Genomic Encyclopedia of Type Strains, Phase IV (KMG-IV): sequencing the most valuable type-strain genomes for metagenomic binning, comparative biology and taxonomic classification.</title>
        <authorList>
            <person name="Goeker M."/>
        </authorList>
    </citation>
    <scope>NUCLEOTIDE SEQUENCE [LARGE SCALE GENOMIC DNA]</scope>
    <source>
        <strain evidence="2 3">DSM 17974</strain>
    </source>
</reference>
<comment type="caution">
    <text evidence="2">The sequence shown here is derived from an EMBL/GenBank/DDBJ whole genome shotgun (WGS) entry which is preliminary data.</text>
</comment>
<evidence type="ECO:0000313" key="2">
    <source>
        <dbReference type="EMBL" id="TDY45298.1"/>
    </source>
</evidence>
<dbReference type="EMBL" id="SORF01000008">
    <property type="protein sequence ID" value="TDY45298.1"/>
    <property type="molecule type" value="Genomic_DNA"/>
</dbReference>
<dbReference type="Proteomes" id="UP000294581">
    <property type="component" value="Unassembled WGS sequence"/>
</dbReference>
<keyword evidence="3" id="KW-1185">Reference proteome</keyword>
<accession>A0A4R8LL86</accession>
<sequence>MRIRYVAAISTGLFLLSSLCVWLFAQNYFLAAYGNGMAIQPELSGEPVIWEFGLFITTAVAVLSAIVAAVVYMRMAFRDVRKWCK</sequence>
<gene>
    <name evidence="2" type="ORF">C7445_108122</name>
</gene>
<proteinExistence type="predicted"/>
<keyword evidence="1" id="KW-0472">Membrane</keyword>
<name>A0A4R8LL86_9BACL</name>
<dbReference type="OrthoDB" id="9915686at2"/>
<dbReference type="AlphaFoldDB" id="A0A4R8LL86"/>
<evidence type="ECO:0000313" key="3">
    <source>
        <dbReference type="Proteomes" id="UP000294581"/>
    </source>
</evidence>
<keyword evidence="1" id="KW-1133">Transmembrane helix</keyword>
<evidence type="ECO:0000256" key="1">
    <source>
        <dbReference type="SAM" id="Phobius"/>
    </source>
</evidence>
<protein>
    <submittedName>
        <fullName evidence="2">Uncharacterized protein</fullName>
    </submittedName>
</protein>